<dbReference type="InterPro" id="IPR019546">
    <property type="entry name" value="TAT_signal_bac_arc"/>
</dbReference>
<dbReference type="PANTHER" id="PTHR43737:SF1">
    <property type="entry name" value="DUF1501 DOMAIN-CONTAINING PROTEIN"/>
    <property type="match status" value="1"/>
</dbReference>
<keyword evidence="3" id="KW-1185">Reference proteome</keyword>
<evidence type="ECO:0000313" key="2">
    <source>
        <dbReference type="EMBL" id="MBB5206628.1"/>
    </source>
</evidence>
<protein>
    <submittedName>
        <fullName evidence="2">Uncharacterized protein (DUF1501 family)</fullName>
    </submittedName>
</protein>
<accession>A0A7W8D5H2</accession>
<name>A0A7W8D5H2_9GAMM</name>
<evidence type="ECO:0000256" key="1">
    <source>
        <dbReference type="ARBA" id="ARBA00022729"/>
    </source>
</evidence>
<reference evidence="2 3" key="1">
    <citation type="submission" date="2020-08" db="EMBL/GenBank/DDBJ databases">
        <title>Genomic Encyclopedia of Type Strains, Phase IV (KMG-IV): sequencing the most valuable type-strain genomes for metagenomic binning, comparative biology and taxonomic classification.</title>
        <authorList>
            <person name="Goeker M."/>
        </authorList>
    </citation>
    <scope>NUCLEOTIDE SEQUENCE [LARGE SCALE GENOMIC DNA]</scope>
    <source>
        <strain evidence="2 3">DSM 24163</strain>
    </source>
</reference>
<dbReference type="EMBL" id="JACHHP010000001">
    <property type="protein sequence ID" value="MBB5206628.1"/>
    <property type="molecule type" value="Genomic_DNA"/>
</dbReference>
<dbReference type="PROSITE" id="PS51318">
    <property type="entry name" value="TAT"/>
    <property type="match status" value="1"/>
</dbReference>
<proteinExistence type="predicted"/>
<organism evidence="2 3">
    <name type="scientific">Chiayiivirga flava</name>
    <dbReference type="NCBI Taxonomy" id="659595"/>
    <lineage>
        <taxon>Bacteria</taxon>
        <taxon>Pseudomonadati</taxon>
        <taxon>Pseudomonadota</taxon>
        <taxon>Gammaproteobacteria</taxon>
        <taxon>Lysobacterales</taxon>
        <taxon>Lysobacteraceae</taxon>
        <taxon>Chiayiivirga</taxon>
    </lineage>
</organism>
<dbReference type="Proteomes" id="UP000521199">
    <property type="component" value="Unassembled WGS sequence"/>
</dbReference>
<evidence type="ECO:0000313" key="3">
    <source>
        <dbReference type="Proteomes" id="UP000521199"/>
    </source>
</evidence>
<keyword evidence="1" id="KW-0732">Signal</keyword>
<dbReference type="InterPro" id="IPR010869">
    <property type="entry name" value="DUF1501"/>
</dbReference>
<gene>
    <name evidence="2" type="ORF">HNQ52_000144</name>
</gene>
<dbReference type="RefSeq" id="WP_183958783.1">
    <property type="nucleotide sequence ID" value="NZ_JACHHP010000001.1"/>
</dbReference>
<dbReference type="NCBIfam" id="TIGR01409">
    <property type="entry name" value="TAT_signal_seq"/>
    <property type="match status" value="1"/>
</dbReference>
<dbReference type="AlphaFoldDB" id="A0A7W8D5H2"/>
<sequence length="439" mass="46010">MNSKASSDTCRLDAMCGSISRRNFLRGSGAALGAGAVSIGFAPQLAAQSATSARTLVYIFLRGAMDGLSCVVPIGSGADAQIYRTKRNSTRMDASDGNAARRPIALPGGLFGLHPAMTGFKELWDMDRLAIVHGCGHLSPATQTRSHFDAQEQIELGTPGVQSSITGWLARHMATTPDLVDSAIFNAIAAGGSPPQSLQGWSDAVTLSTTGSFHPDTSDTTFARTHLEALRSMYTGGSDLDVAATAAVGAVDLVSGIDFNAYVPGGGVTYPDTGIGRSLRLIATLMRRNIGLSVATLDVGGWDTHNNQGVFEFGGYYNNVRDLSNAVTAFYKDLAGSNFANRVGIVIQSEFGRQVTENESQGTDHGLGNPMFVIGGGVNGGMYGEFPGLASLVGDAVRPTTDFRQVLATVVDRLMGNDAAEAIFDDPEAPFTYSPMAFA</sequence>
<comment type="caution">
    <text evidence="2">The sequence shown here is derived from an EMBL/GenBank/DDBJ whole genome shotgun (WGS) entry which is preliminary data.</text>
</comment>
<dbReference type="PANTHER" id="PTHR43737">
    <property type="entry name" value="BLL7424 PROTEIN"/>
    <property type="match status" value="1"/>
</dbReference>
<dbReference type="InterPro" id="IPR006311">
    <property type="entry name" value="TAT_signal"/>
</dbReference>
<dbReference type="Pfam" id="PF07394">
    <property type="entry name" value="DUF1501"/>
    <property type="match status" value="1"/>
</dbReference>